<dbReference type="Proteomes" id="UP000219494">
    <property type="component" value="Unassembled WGS sequence"/>
</dbReference>
<evidence type="ECO:0000313" key="2">
    <source>
        <dbReference type="Proteomes" id="UP000219494"/>
    </source>
</evidence>
<evidence type="ECO:0000313" key="1">
    <source>
        <dbReference type="EMBL" id="SOB86766.1"/>
    </source>
</evidence>
<dbReference type="EMBL" id="OBMI01000002">
    <property type="protein sequence ID" value="SOB86766.1"/>
    <property type="molecule type" value="Genomic_DNA"/>
</dbReference>
<reference evidence="1 2" key="1">
    <citation type="submission" date="2017-07" db="EMBL/GenBank/DDBJ databases">
        <authorList>
            <person name="Sun Z.S."/>
            <person name="Albrecht U."/>
            <person name="Echele G."/>
            <person name="Lee C.C."/>
        </authorList>
    </citation>
    <scope>NUCLEOTIDE SEQUENCE [LARGE SCALE GENOMIC DNA]</scope>
    <source>
        <strain evidence="1 2">CGMCC 1.12672</strain>
    </source>
</reference>
<evidence type="ECO:0008006" key="3">
    <source>
        <dbReference type="Google" id="ProtNLM"/>
    </source>
</evidence>
<dbReference type="AlphaFoldDB" id="A0A285QY64"/>
<proteinExistence type="predicted"/>
<gene>
    <name evidence="1" type="ORF">SAMN06297144_1875</name>
</gene>
<keyword evidence="2" id="KW-1185">Reference proteome</keyword>
<accession>A0A285QY64</accession>
<protein>
    <recommendedName>
        <fullName evidence="3">DUF3168 domain-containing protein</fullName>
    </recommendedName>
</protein>
<organism evidence="1 2">
    <name type="scientific">Sphingomonas guangdongensis</name>
    <dbReference type="NCBI Taxonomy" id="1141890"/>
    <lineage>
        <taxon>Bacteria</taxon>
        <taxon>Pseudomonadati</taxon>
        <taxon>Pseudomonadota</taxon>
        <taxon>Alphaproteobacteria</taxon>
        <taxon>Sphingomonadales</taxon>
        <taxon>Sphingomonadaceae</taxon>
        <taxon>Sphingomonas</taxon>
    </lineage>
</organism>
<sequence>MLNETLTTLLLSVSPNVYVAKAPLDYSTPAIVYNHLATAPVDDLNADLDDLEEHAFALIQIDVYDPDLKVASALARTIRRKLRTTVERDFGVTWTECFSDTDETTERTLHRVVMRFRVFALM</sequence>
<name>A0A285QY64_9SPHN</name>